<feature type="region of interest" description="Disordered" evidence="1">
    <location>
        <begin position="1"/>
        <end position="22"/>
    </location>
</feature>
<dbReference type="SMART" id="SM00530">
    <property type="entry name" value="HTH_XRE"/>
    <property type="match status" value="1"/>
</dbReference>
<accession>A0ABW0YWH5</accession>
<evidence type="ECO:0000313" key="3">
    <source>
        <dbReference type="EMBL" id="MFC5720905.1"/>
    </source>
</evidence>
<sequence length="228" mass="24334">MHGEGMPRDGADDSPSQRDSVATRAALRRRQLGLSQEELAQRAGMSVAYLRQLEGLREDFDPAALMRIAAALGMPYEELLRGRDDAPPGGGPAATHPVLMRLSEAECWERLGTHGIGRVALSADAGPVLFPVNFLVDARTVVYRTDPEGAAAATAGERVAFETDHLDEQLSTGWSVLVTGAAEHVTDPEAVRALAARPGAEPWAGGVRTLWVRVVPGQVSGRVIRTRG</sequence>
<dbReference type="SUPFAM" id="SSF47413">
    <property type="entry name" value="lambda repressor-like DNA-binding domains"/>
    <property type="match status" value="1"/>
</dbReference>
<dbReference type="PROSITE" id="PS50943">
    <property type="entry name" value="HTH_CROC1"/>
    <property type="match status" value="1"/>
</dbReference>
<dbReference type="Pfam" id="PF12900">
    <property type="entry name" value="Pyridox_ox_2"/>
    <property type="match status" value="1"/>
</dbReference>
<dbReference type="InterPro" id="IPR012349">
    <property type="entry name" value="Split_barrel_FMN-bd"/>
</dbReference>
<dbReference type="Gene3D" id="2.30.110.10">
    <property type="entry name" value="Electron Transport, Fmn-binding Protein, Chain A"/>
    <property type="match status" value="1"/>
</dbReference>
<dbReference type="InterPro" id="IPR024747">
    <property type="entry name" value="Pyridox_Oxase-rel"/>
</dbReference>
<dbReference type="EMBL" id="JBHSPB010000006">
    <property type="protein sequence ID" value="MFC5720905.1"/>
    <property type="molecule type" value="Genomic_DNA"/>
</dbReference>
<gene>
    <name evidence="3" type="ORF">ACFP1Z_12080</name>
</gene>
<reference evidence="4" key="1">
    <citation type="journal article" date="2019" name="Int. J. Syst. Evol. Microbiol.">
        <title>The Global Catalogue of Microorganisms (GCM) 10K type strain sequencing project: providing services to taxonomists for standard genome sequencing and annotation.</title>
        <authorList>
            <consortium name="The Broad Institute Genomics Platform"/>
            <consortium name="The Broad Institute Genome Sequencing Center for Infectious Disease"/>
            <person name="Wu L."/>
            <person name="Ma J."/>
        </authorList>
    </citation>
    <scope>NUCLEOTIDE SEQUENCE [LARGE SCALE GENOMIC DNA]</scope>
    <source>
        <strain evidence="4">CGMCC 4.7304</strain>
    </source>
</reference>
<name>A0ABW0YWH5_9ACTN</name>
<dbReference type="Proteomes" id="UP001596083">
    <property type="component" value="Unassembled WGS sequence"/>
</dbReference>
<organism evidence="3 4">
    <name type="scientific">Streptomyces gamaensis</name>
    <dbReference type="NCBI Taxonomy" id="1763542"/>
    <lineage>
        <taxon>Bacteria</taxon>
        <taxon>Bacillati</taxon>
        <taxon>Actinomycetota</taxon>
        <taxon>Actinomycetes</taxon>
        <taxon>Kitasatosporales</taxon>
        <taxon>Streptomycetaceae</taxon>
        <taxon>Streptomyces</taxon>
    </lineage>
</organism>
<comment type="caution">
    <text evidence="3">The sequence shown here is derived from an EMBL/GenBank/DDBJ whole genome shotgun (WGS) entry which is preliminary data.</text>
</comment>
<keyword evidence="4" id="KW-1185">Reference proteome</keyword>
<dbReference type="Pfam" id="PF01381">
    <property type="entry name" value="HTH_3"/>
    <property type="match status" value="1"/>
</dbReference>
<dbReference type="InterPro" id="IPR010982">
    <property type="entry name" value="Lambda_DNA-bd_dom_sf"/>
</dbReference>
<feature type="domain" description="HTH cro/C1-type" evidence="2">
    <location>
        <begin position="29"/>
        <end position="79"/>
    </location>
</feature>
<dbReference type="Gene3D" id="1.10.260.40">
    <property type="entry name" value="lambda repressor-like DNA-binding domains"/>
    <property type="match status" value="1"/>
</dbReference>
<evidence type="ECO:0000259" key="2">
    <source>
        <dbReference type="PROSITE" id="PS50943"/>
    </source>
</evidence>
<dbReference type="InterPro" id="IPR001387">
    <property type="entry name" value="Cro/C1-type_HTH"/>
</dbReference>
<dbReference type="SUPFAM" id="SSF50475">
    <property type="entry name" value="FMN-binding split barrel"/>
    <property type="match status" value="1"/>
</dbReference>
<dbReference type="CDD" id="cd00093">
    <property type="entry name" value="HTH_XRE"/>
    <property type="match status" value="1"/>
</dbReference>
<protein>
    <submittedName>
        <fullName evidence="3">Helix-turn-helix domain-containing protein</fullName>
    </submittedName>
</protein>
<feature type="compositionally biased region" description="Basic and acidic residues" evidence="1">
    <location>
        <begin position="1"/>
        <end position="11"/>
    </location>
</feature>
<dbReference type="RefSeq" id="WP_390316103.1">
    <property type="nucleotide sequence ID" value="NZ_JBHSPB010000006.1"/>
</dbReference>
<evidence type="ECO:0000313" key="4">
    <source>
        <dbReference type="Proteomes" id="UP001596083"/>
    </source>
</evidence>
<evidence type="ECO:0000256" key="1">
    <source>
        <dbReference type="SAM" id="MobiDB-lite"/>
    </source>
</evidence>
<proteinExistence type="predicted"/>